<dbReference type="EMBL" id="BARU01018300">
    <property type="protein sequence ID" value="GAH54854.1"/>
    <property type="molecule type" value="Genomic_DNA"/>
</dbReference>
<reference evidence="1" key="1">
    <citation type="journal article" date="2014" name="Front. Microbiol.">
        <title>High frequency of phylogenetically diverse reductive dehalogenase-homologous genes in deep subseafloor sedimentary metagenomes.</title>
        <authorList>
            <person name="Kawai M."/>
            <person name="Futagami T."/>
            <person name="Toyoda A."/>
            <person name="Takaki Y."/>
            <person name="Nishi S."/>
            <person name="Hori S."/>
            <person name="Arai W."/>
            <person name="Tsubouchi T."/>
            <person name="Morono Y."/>
            <person name="Uchiyama I."/>
            <person name="Ito T."/>
            <person name="Fujiyama A."/>
            <person name="Inagaki F."/>
            <person name="Takami H."/>
        </authorList>
    </citation>
    <scope>NUCLEOTIDE SEQUENCE</scope>
    <source>
        <strain evidence="1">Expedition CK06-06</strain>
    </source>
</reference>
<dbReference type="Gene3D" id="2.20.28.30">
    <property type="entry name" value="RNA polymerase ii, chain L"/>
    <property type="match status" value="1"/>
</dbReference>
<accession>X1HLX8</accession>
<comment type="caution">
    <text evidence="1">The sequence shown here is derived from an EMBL/GenBank/DDBJ whole genome shotgun (WGS) entry which is preliminary data.</text>
</comment>
<evidence type="ECO:0000313" key="1">
    <source>
        <dbReference type="EMBL" id="GAH54854.1"/>
    </source>
</evidence>
<sequence length="48" mass="5445">MYKYECLDCHCLITEDDLKEMGEFLCPNCGSPNLRELLGDQQPVLVPA</sequence>
<gene>
    <name evidence="1" type="ORF">S03H2_30262</name>
</gene>
<proteinExistence type="predicted"/>
<protein>
    <submittedName>
        <fullName evidence="1">Uncharacterized protein</fullName>
    </submittedName>
</protein>
<organism evidence="1">
    <name type="scientific">marine sediment metagenome</name>
    <dbReference type="NCBI Taxonomy" id="412755"/>
    <lineage>
        <taxon>unclassified sequences</taxon>
        <taxon>metagenomes</taxon>
        <taxon>ecological metagenomes</taxon>
    </lineage>
</organism>
<dbReference type="AlphaFoldDB" id="X1HLX8"/>
<name>X1HLX8_9ZZZZ</name>